<dbReference type="eggNOG" id="ENOG502Z8N5">
    <property type="taxonomic scope" value="Bacteria"/>
</dbReference>
<dbReference type="Proteomes" id="UP000015380">
    <property type="component" value="Plasmid p7ME01"/>
</dbReference>
<dbReference type="HOGENOM" id="CLU_773210_0_0_6"/>
<dbReference type="RefSeq" id="WP_020933280.1">
    <property type="nucleotide sequence ID" value="NC_021918.1"/>
</dbReference>
<accession>S5TJ65</accession>
<keyword evidence="1" id="KW-0614">Plasmid</keyword>
<dbReference type="EMBL" id="CP006601">
    <property type="protein sequence ID" value="AGS40927.1"/>
    <property type="molecule type" value="Genomic_DNA"/>
</dbReference>
<name>S5TJ65_9GAMM</name>
<geneLocation type="plasmid" evidence="1 2">
    <name>p7ME01</name>
</geneLocation>
<reference evidence="2" key="1">
    <citation type="journal article" date="2016" name="Environ. Microbiol. Rep.">
        <title>Analysis of defence systems and a conjugative IncP-1 plasmid in the marine polyaromatic hydrocarbons-degrading bacterium Cycloclasticus sp. 78-ME.</title>
        <authorList>
            <person name="Yakimov M.M."/>
            <person name="Crisafi F."/>
            <person name="Messina E."/>
            <person name="Smedile F."/>
            <person name="Lopatina A."/>
            <person name="Denaro R."/>
            <person name="Pieper D.H."/>
            <person name="Golyshin P.N."/>
            <person name="Giuliano L."/>
        </authorList>
    </citation>
    <scope>NUCLEOTIDE SEQUENCE [LARGE SCALE GENOMIC DNA]</scope>
    <source>
        <strain evidence="2">78-ME</strain>
    </source>
</reference>
<evidence type="ECO:0000313" key="2">
    <source>
        <dbReference type="Proteomes" id="UP000015380"/>
    </source>
</evidence>
<sequence>MMDKRDERDEQAAKLAASMPDEQSALLDLAAGTVNDLHGAVLVDDAERAVEAMARYEAVIWKMNGGTFFGCNADSDSPGNVIENYCQADTGTVPKWGQKGAFVVVVDGMRVLVEFGSLGSQGTAHFSFYAVDLDAWFISETGYRSHFDGLRFGSTVEEAAKDILADYLKDKRPEIRTNDRDRLARSPLPAVLASLEPPARRSPATLDIPPGYALVDVVLPAQKAFIARKWAKEAQAKIEAEKPTEVVSEIEPKAVKPKAAKAAKMNAKEEIKRFELGQRCQVISVHHPVFEKDIGKFVIITKLSPYSSQVWAHDDEPTKYRINRNGRRVVQYDPKSVHSIYSFDQLRPVIDTGETNNE</sequence>
<dbReference type="PATRIC" id="fig|1198232.3.peg.2589"/>
<protein>
    <submittedName>
        <fullName evidence="1">KlcB protein</fullName>
    </submittedName>
</protein>
<dbReference type="KEGG" id="cza:CYCME_3051"/>
<gene>
    <name evidence="1" type="ORF">CYCME_3051</name>
</gene>
<organism evidence="1 2">
    <name type="scientific">Cycloclasticus zancles 78-ME</name>
    <dbReference type="NCBI Taxonomy" id="1198232"/>
    <lineage>
        <taxon>Bacteria</taxon>
        <taxon>Pseudomonadati</taxon>
        <taxon>Pseudomonadota</taxon>
        <taxon>Gammaproteobacteria</taxon>
        <taxon>Thiotrichales</taxon>
        <taxon>Piscirickettsiaceae</taxon>
        <taxon>Cycloclasticus</taxon>
    </lineage>
</organism>
<proteinExistence type="predicted"/>
<evidence type="ECO:0000313" key="1">
    <source>
        <dbReference type="EMBL" id="AGS40927.1"/>
    </source>
</evidence>
<keyword evidence="2" id="KW-1185">Reference proteome</keyword>
<dbReference type="AlphaFoldDB" id="S5TJ65"/>